<evidence type="ECO:0000256" key="3">
    <source>
        <dbReference type="ARBA" id="ARBA00023125"/>
    </source>
</evidence>
<reference evidence="7 8" key="1">
    <citation type="journal article" date="2019" name="Int. J. Syst. Evol. Microbiol.">
        <title>The Global Catalogue of Microorganisms (GCM) 10K type strain sequencing project: providing services to taxonomists for standard genome sequencing and annotation.</title>
        <authorList>
            <consortium name="The Broad Institute Genomics Platform"/>
            <consortium name="The Broad Institute Genome Sequencing Center for Infectious Disease"/>
            <person name="Wu L."/>
            <person name="Ma J."/>
        </authorList>
    </citation>
    <scope>NUCLEOTIDE SEQUENCE [LARGE SCALE GENOMIC DNA]</scope>
    <source>
        <strain evidence="7 8">XZYJT29</strain>
    </source>
</reference>
<dbReference type="Pfam" id="PF00440">
    <property type="entry name" value="TetR_N"/>
    <property type="match status" value="1"/>
</dbReference>
<evidence type="ECO:0000313" key="7">
    <source>
        <dbReference type="EMBL" id="MFC7140973.1"/>
    </source>
</evidence>
<evidence type="ECO:0000256" key="2">
    <source>
        <dbReference type="ARBA" id="ARBA00023015"/>
    </source>
</evidence>
<keyword evidence="1" id="KW-0678">Repressor</keyword>
<dbReference type="PANTHER" id="PTHR30055:SF234">
    <property type="entry name" value="HTH-TYPE TRANSCRIPTIONAL REGULATOR BETI"/>
    <property type="match status" value="1"/>
</dbReference>
<dbReference type="RefSeq" id="WP_274322067.1">
    <property type="nucleotide sequence ID" value="NZ_CP118158.1"/>
</dbReference>
<dbReference type="GO" id="GO:0003677">
    <property type="term" value="F:DNA binding"/>
    <property type="evidence" value="ECO:0007669"/>
    <property type="project" value="UniProtKB-UniRule"/>
</dbReference>
<keyword evidence="3 5" id="KW-0238">DNA-binding</keyword>
<dbReference type="GeneID" id="78821280"/>
<keyword evidence="4" id="KW-0804">Transcription</keyword>
<dbReference type="Gene3D" id="1.10.357.10">
    <property type="entry name" value="Tetracycline Repressor, domain 2"/>
    <property type="match status" value="1"/>
</dbReference>
<comment type="caution">
    <text evidence="7">The sequence shown here is derived from an EMBL/GenBank/DDBJ whole genome shotgun (WGS) entry which is preliminary data.</text>
</comment>
<keyword evidence="8" id="KW-1185">Reference proteome</keyword>
<evidence type="ECO:0000259" key="6">
    <source>
        <dbReference type="PROSITE" id="PS50977"/>
    </source>
</evidence>
<evidence type="ECO:0000256" key="4">
    <source>
        <dbReference type="ARBA" id="ARBA00023163"/>
    </source>
</evidence>
<dbReference type="AlphaFoldDB" id="A0ABD5Y0Q0"/>
<evidence type="ECO:0000313" key="8">
    <source>
        <dbReference type="Proteomes" id="UP001596432"/>
    </source>
</evidence>
<dbReference type="InterPro" id="IPR050109">
    <property type="entry name" value="HTH-type_TetR-like_transc_reg"/>
</dbReference>
<accession>A0ABD5Y0Q0</accession>
<name>A0ABD5Y0Q0_9EURY</name>
<dbReference type="Pfam" id="PF13977">
    <property type="entry name" value="TetR_C_6"/>
    <property type="match status" value="1"/>
</dbReference>
<dbReference type="InterPro" id="IPR039538">
    <property type="entry name" value="BetI_C"/>
</dbReference>
<dbReference type="PROSITE" id="PS50977">
    <property type="entry name" value="HTH_TETR_2"/>
    <property type="match status" value="1"/>
</dbReference>
<dbReference type="InterPro" id="IPR009057">
    <property type="entry name" value="Homeodomain-like_sf"/>
</dbReference>
<dbReference type="EMBL" id="JBHTAS010000001">
    <property type="protein sequence ID" value="MFC7140973.1"/>
    <property type="molecule type" value="Genomic_DNA"/>
</dbReference>
<proteinExistence type="predicted"/>
<dbReference type="InterPro" id="IPR036271">
    <property type="entry name" value="Tet_transcr_reg_TetR-rel_C_sf"/>
</dbReference>
<dbReference type="PANTHER" id="PTHR30055">
    <property type="entry name" value="HTH-TYPE TRANSCRIPTIONAL REGULATOR RUTR"/>
    <property type="match status" value="1"/>
</dbReference>
<sequence>MTGEDSTREAIMDATFRALATHGYADLTIQAIADEFDKSKSLIHYHFDSKADLMVAFMAHLLEGFIDEVEAGADADPRDRLRRMTEIVVCGLGGDEETRDFHTALLGMRAQSPFDADLQDQLVENDRLIRGVIADVVREGIDAGQFREVDPERYAALFRSAIEGAQSHDVILGDDAPTEEAVAGIESYLIDDLLVADGADESAGGETES</sequence>
<feature type="domain" description="HTH tetR-type" evidence="6">
    <location>
        <begin position="5"/>
        <end position="65"/>
    </location>
</feature>
<feature type="DNA-binding region" description="H-T-H motif" evidence="5">
    <location>
        <begin position="28"/>
        <end position="47"/>
    </location>
</feature>
<keyword evidence="2" id="KW-0805">Transcription regulation</keyword>
<dbReference type="Proteomes" id="UP001596432">
    <property type="component" value="Unassembled WGS sequence"/>
</dbReference>
<dbReference type="SUPFAM" id="SSF46689">
    <property type="entry name" value="Homeodomain-like"/>
    <property type="match status" value="1"/>
</dbReference>
<dbReference type="InterPro" id="IPR001647">
    <property type="entry name" value="HTH_TetR"/>
</dbReference>
<evidence type="ECO:0000256" key="1">
    <source>
        <dbReference type="ARBA" id="ARBA00022491"/>
    </source>
</evidence>
<protein>
    <submittedName>
        <fullName evidence="7">TetR/AcrR family transcriptional regulator</fullName>
    </submittedName>
</protein>
<organism evidence="7 8">
    <name type="scientific">Halosimplex aquaticum</name>
    <dbReference type="NCBI Taxonomy" id="3026162"/>
    <lineage>
        <taxon>Archaea</taxon>
        <taxon>Methanobacteriati</taxon>
        <taxon>Methanobacteriota</taxon>
        <taxon>Stenosarchaea group</taxon>
        <taxon>Halobacteria</taxon>
        <taxon>Halobacteriales</taxon>
        <taxon>Haloarculaceae</taxon>
        <taxon>Halosimplex</taxon>
    </lineage>
</organism>
<gene>
    <name evidence="7" type="ORF">ACFQMA_14205</name>
</gene>
<dbReference type="SUPFAM" id="SSF48498">
    <property type="entry name" value="Tetracyclin repressor-like, C-terminal domain"/>
    <property type="match status" value="1"/>
</dbReference>
<evidence type="ECO:0000256" key="5">
    <source>
        <dbReference type="PROSITE-ProRule" id="PRU00335"/>
    </source>
</evidence>